<proteinExistence type="predicted"/>
<dbReference type="Proteomes" id="UP001153292">
    <property type="component" value="Chromosome 20"/>
</dbReference>
<organism evidence="1 2">
    <name type="scientific">Chilo suppressalis</name>
    <name type="common">Asiatic rice borer moth</name>
    <dbReference type="NCBI Taxonomy" id="168631"/>
    <lineage>
        <taxon>Eukaryota</taxon>
        <taxon>Metazoa</taxon>
        <taxon>Ecdysozoa</taxon>
        <taxon>Arthropoda</taxon>
        <taxon>Hexapoda</taxon>
        <taxon>Insecta</taxon>
        <taxon>Pterygota</taxon>
        <taxon>Neoptera</taxon>
        <taxon>Endopterygota</taxon>
        <taxon>Lepidoptera</taxon>
        <taxon>Glossata</taxon>
        <taxon>Ditrysia</taxon>
        <taxon>Pyraloidea</taxon>
        <taxon>Crambidae</taxon>
        <taxon>Crambinae</taxon>
        <taxon>Chilo</taxon>
    </lineage>
</organism>
<protein>
    <submittedName>
        <fullName evidence="1">Uncharacterized protein</fullName>
    </submittedName>
</protein>
<evidence type="ECO:0000313" key="1">
    <source>
        <dbReference type="EMBL" id="CAH0402312.1"/>
    </source>
</evidence>
<accession>A0ABN8B0E0</accession>
<reference evidence="1" key="1">
    <citation type="submission" date="2021-12" db="EMBL/GenBank/DDBJ databases">
        <authorList>
            <person name="King R."/>
        </authorList>
    </citation>
    <scope>NUCLEOTIDE SEQUENCE</scope>
</reference>
<name>A0ABN8B0E0_CHISP</name>
<dbReference type="EMBL" id="OU963913">
    <property type="protein sequence ID" value="CAH0402312.1"/>
    <property type="molecule type" value="Genomic_DNA"/>
</dbReference>
<gene>
    <name evidence="1" type="ORF">CHILSU_LOCUS5556</name>
</gene>
<keyword evidence="2" id="KW-1185">Reference proteome</keyword>
<evidence type="ECO:0000313" key="2">
    <source>
        <dbReference type="Proteomes" id="UP001153292"/>
    </source>
</evidence>
<sequence>MASTCIHDNRMVCASTPDGCNRRSFLDQCDMYEFNCDYGTRYQETYLLLCSAQTPNLPEASYSGYVPEPSHSNETDKCCDRPKKWETTKETTPLVVILQDSSTITTVVTSDVESDDMTSRITVRDPSHGRRLYLEPVKKILNIEIKRFTPVTTLFWKHMTTTAISRIYGINSKDS</sequence>